<reference evidence="9 10" key="1">
    <citation type="submission" date="2019-03" db="EMBL/GenBank/DDBJ databases">
        <title>Genomic Encyclopedia of Type Strains, Phase IV (KMG-IV): sequencing the most valuable type-strain genomes for metagenomic binning, comparative biology and taxonomic classification.</title>
        <authorList>
            <person name="Goeker M."/>
        </authorList>
    </citation>
    <scope>NUCLEOTIDE SEQUENCE [LARGE SCALE GENOMIC DNA]</scope>
    <source>
        <strain evidence="9 10">DSM 100013</strain>
    </source>
</reference>
<feature type="transmembrane region" description="Helical" evidence="7">
    <location>
        <begin position="244"/>
        <end position="262"/>
    </location>
</feature>
<gene>
    <name evidence="9" type="ORF">EDD79_10385</name>
</gene>
<evidence type="ECO:0000256" key="2">
    <source>
        <dbReference type="ARBA" id="ARBA00022448"/>
    </source>
</evidence>
<sequence length="395" mass="43073">MFGIKNFKFSRDLWVLLSSIFIIHIAAYLIVPIFPIILKANKSLTASQVGIVIGAGSLFIQLGSIISGLISHRLGNHLTLIVGNLCQAIALIGFGLTNSFHLLIVFSAINGVGTGIFIPTIKAAISYVATEGQRTTAFSLRGVAAHSGTALAGIFIIFTATNRNFFIASIIYLFLMIGSWIFMPRDCGNEPCPTLSLHSYLTIFKDKRFLLFSLVSALIWALHTQLGILLPLRADVVLVNTNPLGIIWTISSVFVIVTQPFISHNILEKKPLSFSMFFGVFFLGIGITLIGFANNFYFLLICSLVFIIGEMFVMPVLDSITSSISDPKLIGVYFSVANFASGVGAAIGNFASGRMIDIYGIKGSFTPWYIIFGFGIFLALLLRHPFVKSLSEKKS</sequence>
<proteinExistence type="predicted"/>
<dbReference type="GO" id="GO:0005886">
    <property type="term" value="C:plasma membrane"/>
    <property type="evidence" value="ECO:0007669"/>
    <property type="project" value="UniProtKB-SubCell"/>
</dbReference>
<feature type="transmembrane region" description="Helical" evidence="7">
    <location>
        <begin position="12"/>
        <end position="37"/>
    </location>
</feature>
<dbReference type="SUPFAM" id="SSF103473">
    <property type="entry name" value="MFS general substrate transporter"/>
    <property type="match status" value="1"/>
</dbReference>
<feature type="domain" description="Major facilitator superfamily (MFS) profile" evidence="8">
    <location>
        <begin position="12"/>
        <end position="391"/>
    </location>
</feature>
<evidence type="ECO:0000256" key="5">
    <source>
        <dbReference type="ARBA" id="ARBA00022989"/>
    </source>
</evidence>
<dbReference type="RefSeq" id="WP_165913739.1">
    <property type="nucleotide sequence ID" value="NZ_CP058648.1"/>
</dbReference>
<organism evidence="9 10">
    <name type="scientific">Serpentinicella alkaliphila</name>
    <dbReference type="NCBI Taxonomy" id="1734049"/>
    <lineage>
        <taxon>Bacteria</taxon>
        <taxon>Bacillati</taxon>
        <taxon>Bacillota</taxon>
        <taxon>Clostridia</taxon>
        <taxon>Peptostreptococcales</taxon>
        <taxon>Natronincolaceae</taxon>
        <taxon>Serpentinicella</taxon>
    </lineage>
</organism>
<comment type="subcellular location">
    <subcellularLocation>
        <location evidence="1">Cell membrane</location>
        <topology evidence="1">Multi-pass membrane protein</topology>
    </subcellularLocation>
</comment>
<protein>
    <submittedName>
        <fullName evidence="9">Putative MFS family arabinose efflux permease</fullName>
    </submittedName>
</protein>
<accession>A0A4V2T2Z7</accession>
<evidence type="ECO:0000256" key="1">
    <source>
        <dbReference type="ARBA" id="ARBA00004651"/>
    </source>
</evidence>
<keyword evidence="10" id="KW-1185">Reference proteome</keyword>
<dbReference type="PROSITE" id="PS50850">
    <property type="entry name" value="MFS"/>
    <property type="match status" value="1"/>
</dbReference>
<dbReference type="InterPro" id="IPR050171">
    <property type="entry name" value="MFS_Transporters"/>
</dbReference>
<name>A0A4V2T2Z7_9FIRM</name>
<dbReference type="PANTHER" id="PTHR23517">
    <property type="entry name" value="RESISTANCE PROTEIN MDTM, PUTATIVE-RELATED-RELATED"/>
    <property type="match status" value="1"/>
</dbReference>
<feature type="transmembrane region" description="Helical" evidence="7">
    <location>
        <begin position="209"/>
        <end position="232"/>
    </location>
</feature>
<dbReference type="InterPro" id="IPR020846">
    <property type="entry name" value="MFS_dom"/>
</dbReference>
<evidence type="ECO:0000256" key="3">
    <source>
        <dbReference type="ARBA" id="ARBA00022475"/>
    </source>
</evidence>
<dbReference type="GO" id="GO:0022857">
    <property type="term" value="F:transmembrane transporter activity"/>
    <property type="evidence" value="ECO:0007669"/>
    <property type="project" value="InterPro"/>
</dbReference>
<dbReference type="PANTHER" id="PTHR23517:SF2">
    <property type="entry name" value="MULTIDRUG RESISTANCE PROTEIN MDTH"/>
    <property type="match status" value="1"/>
</dbReference>
<evidence type="ECO:0000256" key="6">
    <source>
        <dbReference type="ARBA" id="ARBA00023136"/>
    </source>
</evidence>
<keyword evidence="5 7" id="KW-1133">Transmembrane helix</keyword>
<dbReference type="Pfam" id="PF07690">
    <property type="entry name" value="MFS_1"/>
    <property type="match status" value="1"/>
</dbReference>
<feature type="transmembrane region" description="Helical" evidence="7">
    <location>
        <begin position="298"/>
        <end position="317"/>
    </location>
</feature>
<evidence type="ECO:0000256" key="7">
    <source>
        <dbReference type="SAM" id="Phobius"/>
    </source>
</evidence>
<feature type="transmembrane region" description="Helical" evidence="7">
    <location>
        <begin position="274"/>
        <end position="292"/>
    </location>
</feature>
<dbReference type="AlphaFoldDB" id="A0A4V2T2Z7"/>
<dbReference type="Proteomes" id="UP000295504">
    <property type="component" value="Unassembled WGS sequence"/>
</dbReference>
<feature type="transmembrane region" description="Helical" evidence="7">
    <location>
        <begin position="49"/>
        <end position="70"/>
    </location>
</feature>
<evidence type="ECO:0000259" key="8">
    <source>
        <dbReference type="PROSITE" id="PS50850"/>
    </source>
</evidence>
<keyword evidence="2" id="KW-0813">Transport</keyword>
<feature type="transmembrane region" description="Helical" evidence="7">
    <location>
        <begin position="77"/>
        <end position="96"/>
    </location>
</feature>
<dbReference type="Gene3D" id="1.20.1250.20">
    <property type="entry name" value="MFS general substrate transporter like domains"/>
    <property type="match status" value="1"/>
</dbReference>
<dbReference type="EMBL" id="SLYC01000038">
    <property type="protein sequence ID" value="TCP99003.1"/>
    <property type="molecule type" value="Genomic_DNA"/>
</dbReference>
<keyword evidence="4 7" id="KW-0812">Transmembrane</keyword>
<feature type="transmembrane region" description="Helical" evidence="7">
    <location>
        <begin position="329"/>
        <end position="348"/>
    </location>
</feature>
<feature type="transmembrane region" description="Helical" evidence="7">
    <location>
        <begin position="165"/>
        <end position="183"/>
    </location>
</feature>
<dbReference type="InterPro" id="IPR036259">
    <property type="entry name" value="MFS_trans_sf"/>
</dbReference>
<keyword evidence="3" id="KW-1003">Cell membrane</keyword>
<evidence type="ECO:0000256" key="4">
    <source>
        <dbReference type="ARBA" id="ARBA00022692"/>
    </source>
</evidence>
<feature type="transmembrane region" description="Helical" evidence="7">
    <location>
        <begin position="137"/>
        <end position="159"/>
    </location>
</feature>
<keyword evidence="6 7" id="KW-0472">Membrane</keyword>
<evidence type="ECO:0000313" key="9">
    <source>
        <dbReference type="EMBL" id="TCP99003.1"/>
    </source>
</evidence>
<feature type="transmembrane region" description="Helical" evidence="7">
    <location>
        <begin position="102"/>
        <end position="125"/>
    </location>
</feature>
<dbReference type="InterPro" id="IPR011701">
    <property type="entry name" value="MFS"/>
</dbReference>
<feature type="transmembrane region" description="Helical" evidence="7">
    <location>
        <begin position="368"/>
        <end position="386"/>
    </location>
</feature>
<evidence type="ECO:0000313" key="10">
    <source>
        <dbReference type="Proteomes" id="UP000295504"/>
    </source>
</evidence>
<comment type="caution">
    <text evidence="9">The sequence shown here is derived from an EMBL/GenBank/DDBJ whole genome shotgun (WGS) entry which is preliminary data.</text>
</comment>